<dbReference type="InterPro" id="IPR011990">
    <property type="entry name" value="TPR-like_helical_dom_sf"/>
</dbReference>
<protein>
    <submittedName>
        <fullName evidence="1">TonB domain protein</fullName>
    </submittedName>
</protein>
<sequence length="215" mass="23993">MARVSNSTANFSASYSAYQQAVTDNNDADIFKYSAESYELGRKKFGDKSLDTANLALNYAAALELQDKSLGENAINEPREQAHQLYLTALAIYEVEYGDDGVDVLDPLLGAAITNSKLKLARSQLRQAVEIAADSERPLLLASVLMSAFNELKNTEYYDRRVRDYALNSFEIYQQELPPNALKRVEATYIVGMIWLAENRESKAIPLFEEVALCA</sequence>
<dbReference type="Gene3D" id="1.25.40.10">
    <property type="entry name" value="Tetratricopeptide repeat domain"/>
    <property type="match status" value="1"/>
</dbReference>
<organism evidence="1 2">
    <name type="scientific">Shewanella benthica KT99</name>
    <dbReference type="NCBI Taxonomy" id="314608"/>
    <lineage>
        <taxon>Bacteria</taxon>
        <taxon>Pseudomonadati</taxon>
        <taxon>Pseudomonadota</taxon>
        <taxon>Gammaproteobacteria</taxon>
        <taxon>Alteromonadales</taxon>
        <taxon>Shewanellaceae</taxon>
        <taxon>Shewanella</taxon>
    </lineage>
</organism>
<dbReference type="AlphaFoldDB" id="A9D2Q2"/>
<accession>A9D2Q2</accession>
<dbReference type="STRING" id="314608.KT99_04554"/>
<comment type="caution">
    <text evidence="1">The sequence shown here is derived from an EMBL/GenBank/DDBJ whole genome shotgun (WGS) entry which is preliminary data.</text>
</comment>
<name>A9D2Q2_9GAMM</name>
<gene>
    <name evidence="1" type="ORF">KT99_04554</name>
</gene>
<keyword evidence="2" id="KW-1185">Reference proteome</keyword>
<reference evidence="1 2" key="1">
    <citation type="submission" date="2007-10" db="EMBL/GenBank/DDBJ databases">
        <authorList>
            <person name="Yayanos A."/>
            <person name="Ferriera S."/>
            <person name="Johnson J."/>
            <person name="Kravitz S."/>
            <person name="Halpern A."/>
            <person name="Remington K."/>
            <person name="Beeson K."/>
            <person name="Tran B."/>
            <person name="Rogers Y.-H."/>
            <person name="Friedman R."/>
            <person name="Venter J.C."/>
        </authorList>
    </citation>
    <scope>NUCLEOTIDE SEQUENCE [LARGE SCALE GENOMIC DNA]</scope>
    <source>
        <strain evidence="1 2">KT99</strain>
    </source>
</reference>
<dbReference type="Proteomes" id="UP000005839">
    <property type="component" value="Unassembled WGS sequence"/>
</dbReference>
<evidence type="ECO:0000313" key="1">
    <source>
        <dbReference type="EMBL" id="EDQ01844.1"/>
    </source>
</evidence>
<proteinExistence type="predicted"/>
<dbReference type="EMBL" id="ABIC01000007">
    <property type="protein sequence ID" value="EDQ01844.1"/>
    <property type="molecule type" value="Genomic_DNA"/>
</dbReference>
<evidence type="ECO:0000313" key="2">
    <source>
        <dbReference type="Proteomes" id="UP000005839"/>
    </source>
</evidence>